<dbReference type="Proteomes" id="UP001146439">
    <property type="component" value="Unassembled WGS sequence"/>
</dbReference>
<feature type="transmembrane region" description="Helical" evidence="1">
    <location>
        <begin position="93"/>
        <end position="115"/>
    </location>
</feature>
<accession>A0A9X3M0B4</accession>
<evidence type="ECO:0000313" key="4">
    <source>
        <dbReference type="Proteomes" id="UP001146439"/>
    </source>
</evidence>
<keyword evidence="1" id="KW-0812">Transmembrane</keyword>
<keyword evidence="1" id="KW-1133">Transmembrane helix</keyword>
<organism evidence="3 4">
    <name type="scientific">Corynebacterium yonathiae</name>
    <dbReference type="NCBI Taxonomy" id="2913504"/>
    <lineage>
        <taxon>Bacteria</taxon>
        <taxon>Bacillati</taxon>
        <taxon>Actinomycetota</taxon>
        <taxon>Actinomycetes</taxon>
        <taxon>Mycobacteriales</taxon>
        <taxon>Corynebacteriaceae</taxon>
        <taxon>Corynebacterium</taxon>
    </lineage>
</organism>
<name>A0A9X3M0B4_9CORY</name>
<comment type="caution">
    <text evidence="3">The sequence shown here is derived from an EMBL/GenBank/DDBJ whole genome shotgun (WGS) entry which is preliminary data.</text>
</comment>
<dbReference type="InterPro" id="IPR012551">
    <property type="entry name" value="DUF1707_SHOCT-like"/>
</dbReference>
<evidence type="ECO:0000313" key="3">
    <source>
        <dbReference type="EMBL" id="MCZ9296008.1"/>
    </source>
</evidence>
<proteinExistence type="predicted"/>
<evidence type="ECO:0000259" key="2">
    <source>
        <dbReference type="Pfam" id="PF08044"/>
    </source>
</evidence>
<feature type="domain" description="DUF1707" evidence="2">
    <location>
        <begin position="14"/>
        <end position="66"/>
    </location>
</feature>
<feature type="transmembrane region" description="Helical" evidence="1">
    <location>
        <begin position="121"/>
        <end position="143"/>
    </location>
</feature>
<evidence type="ECO:0000256" key="1">
    <source>
        <dbReference type="SAM" id="Phobius"/>
    </source>
</evidence>
<gene>
    <name evidence="3" type="ORF">L8V22_05455</name>
</gene>
<keyword evidence="1" id="KW-0472">Membrane</keyword>
<dbReference type="EMBL" id="JAKMUZ010000008">
    <property type="protein sequence ID" value="MCZ9296008.1"/>
    <property type="molecule type" value="Genomic_DNA"/>
</dbReference>
<sequence>MSNNFGSSPVNRTLRLSDSERNDAINDLARAVGEGRLTMEEFEDRSDDVMRASTHQDLVPVFQDIPARGSHEVKIYSQGEVTRAHNAGKKPKFATALSGSVVLAVASPTLIFLSATMSNPWLLLGGAVTAAFIPILWILLYVAKVGPSSWHAPSVRQIERQQLREIRALTAHERAQQKMIEEKMWADRRMQAGEITGQAMDLAKRKFSEWSKK</sequence>
<protein>
    <submittedName>
        <fullName evidence="3">DUF1707 domain-containing protein</fullName>
    </submittedName>
</protein>
<dbReference type="Pfam" id="PF08044">
    <property type="entry name" value="DUF1707"/>
    <property type="match status" value="1"/>
</dbReference>
<dbReference type="AlphaFoldDB" id="A0A9X3M0B4"/>
<reference evidence="3" key="1">
    <citation type="submission" date="2022-02" db="EMBL/GenBank/DDBJ databases">
        <title>Corynebacterium sp. from urogenital microbiome.</title>
        <authorList>
            <person name="Cappelli E.A."/>
            <person name="Ribeiro T.G."/>
            <person name="Peixe L."/>
        </authorList>
    </citation>
    <scope>NUCLEOTIDE SEQUENCE</scope>
    <source>
        <strain evidence="3">C21Ua_68</strain>
    </source>
</reference>